<evidence type="ECO:0000313" key="1">
    <source>
        <dbReference type="EMBL" id="PPQ72732.1"/>
    </source>
</evidence>
<dbReference type="AlphaFoldDB" id="A0A409W2L0"/>
<reference evidence="1 2" key="1">
    <citation type="journal article" date="2018" name="Evol. Lett.">
        <title>Horizontal gene cluster transfer increased hallucinogenic mushroom diversity.</title>
        <authorList>
            <person name="Reynolds H.T."/>
            <person name="Vijayakumar V."/>
            <person name="Gluck-Thaler E."/>
            <person name="Korotkin H.B."/>
            <person name="Matheny P.B."/>
            <person name="Slot J.C."/>
        </authorList>
    </citation>
    <scope>NUCLEOTIDE SEQUENCE [LARGE SCALE GENOMIC DNA]</scope>
    <source>
        <strain evidence="1 2">SRW20</strain>
    </source>
</reference>
<comment type="caution">
    <text evidence="1">The sequence shown here is derived from an EMBL/GenBank/DDBJ whole genome shotgun (WGS) entry which is preliminary data.</text>
</comment>
<proteinExistence type="predicted"/>
<evidence type="ECO:0000313" key="2">
    <source>
        <dbReference type="Proteomes" id="UP000284706"/>
    </source>
</evidence>
<dbReference type="InParanoid" id="A0A409W2L0"/>
<protein>
    <recommendedName>
        <fullName evidence="3">F-box domain-containing protein</fullName>
    </recommendedName>
</protein>
<evidence type="ECO:0008006" key="3">
    <source>
        <dbReference type="Google" id="ProtNLM"/>
    </source>
</evidence>
<dbReference type="STRING" id="231916.A0A409W2L0"/>
<dbReference type="OrthoDB" id="2745898at2759"/>
<dbReference type="EMBL" id="NHYE01005442">
    <property type="protein sequence ID" value="PPQ72732.1"/>
    <property type="molecule type" value="Genomic_DNA"/>
</dbReference>
<gene>
    <name evidence="1" type="ORF">CVT26_003018</name>
</gene>
<dbReference type="Proteomes" id="UP000284706">
    <property type="component" value="Unassembled WGS sequence"/>
</dbReference>
<keyword evidence="2" id="KW-1185">Reference proteome</keyword>
<name>A0A409W2L0_9AGAR</name>
<accession>A0A409W2L0</accession>
<sequence>MVPQTEEKGNEQKTPVFLPQEIIDLIIDQVALEGSLTYLQSCSLVSKSFLSRSRQHIFSHIDFQLDGVSDQARASRLLKVLQPKNDGRSIPVVRSFKVTYDVPLQTPSLFHWKLKSMRLLNWTVKRLGLRTNKVATLLDLLSERPLETFHFGGRVYLYWNILPKLQAIRIPLTRLCSSSALKTLHLIDMHLVPKSLLVAVLTSTQLRELRFSYLSFDAEGGLEMPTSPSRSGSLASIEWLELTYLSYPHIFDLVRSNSLLPTSHSKVFPGLRTLRVTPGIQSSWKIIGRYIKSTMPSLEALQYLISGVLFDRDIIGGNTQGLLQGLTTLRHLKFIIPCWSLFGDLQSKQLIVVSILNSRSLPSTITDVTITFYLELYQLRIPNLRQALSRGPEWQALDQALSHPFYTDLRKVAFNFIFLYQIASTDLFLWRPEDLIEASSLFPSLSSRAPGLEIKINMEPRLYPTTRTMVEYMYAR</sequence>
<organism evidence="1 2">
    <name type="scientific">Gymnopilus dilepis</name>
    <dbReference type="NCBI Taxonomy" id="231916"/>
    <lineage>
        <taxon>Eukaryota</taxon>
        <taxon>Fungi</taxon>
        <taxon>Dikarya</taxon>
        <taxon>Basidiomycota</taxon>
        <taxon>Agaricomycotina</taxon>
        <taxon>Agaricomycetes</taxon>
        <taxon>Agaricomycetidae</taxon>
        <taxon>Agaricales</taxon>
        <taxon>Agaricineae</taxon>
        <taxon>Hymenogastraceae</taxon>
        <taxon>Gymnopilus</taxon>
    </lineage>
</organism>